<proteinExistence type="predicted"/>
<evidence type="ECO:0000313" key="1">
    <source>
        <dbReference type="EnsemblPlants" id="AVESA.00010b.r2.2CG0296040.1.CDS.1"/>
    </source>
</evidence>
<sequence length="227" mass="23336">MAAMASGSPALLVVQVLLLLLPLLFSVDGCAAAGTTTPTIRAQRGKPNTISRQPPAPAVRALVQSTCNATTYYDLCVAALVSDPSSSTADLRGLCAIAVSAAATNASATAANLTNATSSSSAATAGPITGSPQPGSDGRAQVQAVLLQACAAKYGEAREALLEARESVGEEAYDYAFVHVSAAAEYPAVCRTLFRRKRVAYPVELAKREEALEHLCTVAIDIITLLA</sequence>
<dbReference type="Proteomes" id="UP001732700">
    <property type="component" value="Chromosome 2C"/>
</dbReference>
<reference evidence="1" key="2">
    <citation type="submission" date="2025-09" db="UniProtKB">
        <authorList>
            <consortium name="EnsemblPlants"/>
        </authorList>
    </citation>
    <scope>IDENTIFICATION</scope>
</reference>
<organism evidence="1 2">
    <name type="scientific">Avena sativa</name>
    <name type="common">Oat</name>
    <dbReference type="NCBI Taxonomy" id="4498"/>
    <lineage>
        <taxon>Eukaryota</taxon>
        <taxon>Viridiplantae</taxon>
        <taxon>Streptophyta</taxon>
        <taxon>Embryophyta</taxon>
        <taxon>Tracheophyta</taxon>
        <taxon>Spermatophyta</taxon>
        <taxon>Magnoliopsida</taxon>
        <taxon>Liliopsida</taxon>
        <taxon>Poales</taxon>
        <taxon>Poaceae</taxon>
        <taxon>BOP clade</taxon>
        <taxon>Pooideae</taxon>
        <taxon>Poodae</taxon>
        <taxon>Poeae</taxon>
        <taxon>Poeae Chloroplast Group 1 (Aveneae type)</taxon>
        <taxon>Aveninae</taxon>
        <taxon>Avena</taxon>
    </lineage>
</organism>
<accession>A0ACD5UQK4</accession>
<evidence type="ECO:0000313" key="2">
    <source>
        <dbReference type="Proteomes" id="UP001732700"/>
    </source>
</evidence>
<dbReference type="EnsemblPlants" id="AVESA.00010b.r2.2CG0296040.1">
    <property type="protein sequence ID" value="AVESA.00010b.r2.2CG0296040.1.CDS.1"/>
    <property type="gene ID" value="AVESA.00010b.r2.2CG0296040"/>
</dbReference>
<name>A0ACD5UQK4_AVESA</name>
<reference evidence="1" key="1">
    <citation type="submission" date="2021-05" db="EMBL/GenBank/DDBJ databases">
        <authorList>
            <person name="Scholz U."/>
            <person name="Mascher M."/>
            <person name="Fiebig A."/>
        </authorList>
    </citation>
    <scope>NUCLEOTIDE SEQUENCE [LARGE SCALE GENOMIC DNA]</scope>
</reference>
<protein>
    <submittedName>
        <fullName evidence="1">Uncharacterized protein</fullName>
    </submittedName>
</protein>
<keyword evidence="2" id="KW-1185">Reference proteome</keyword>